<gene>
    <name evidence="1" type="ORF">Raf01_38340</name>
</gene>
<evidence type="ECO:0000313" key="1">
    <source>
        <dbReference type="EMBL" id="GIH15662.1"/>
    </source>
</evidence>
<dbReference type="EMBL" id="BONZ01000036">
    <property type="protein sequence ID" value="GIH15662.1"/>
    <property type="molecule type" value="Genomic_DNA"/>
</dbReference>
<evidence type="ECO:0000313" key="2">
    <source>
        <dbReference type="Proteomes" id="UP000642748"/>
    </source>
</evidence>
<comment type="caution">
    <text evidence="1">The sequence shown here is derived from an EMBL/GenBank/DDBJ whole genome shotgun (WGS) entry which is preliminary data.</text>
</comment>
<dbReference type="Proteomes" id="UP000642748">
    <property type="component" value="Unassembled WGS sequence"/>
</dbReference>
<evidence type="ECO:0008006" key="3">
    <source>
        <dbReference type="Google" id="ProtNLM"/>
    </source>
</evidence>
<dbReference type="AlphaFoldDB" id="A0A8J3QT02"/>
<organism evidence="1 2">
    <name type="scientific">Rugosimonospora africana</name>
    <dbReference type="NCBI Taxonomy" id="556532"/>
    <lineage>
        <taxon>Bacteria</taxon>
        <taxon>Bacillati</taxon>
        <taxon>Actinomycetota</taxon>
        <taxon>Actinomycetes</taxon>
        <taxon>Micromonosporales</taxon>
        <taxon>Micromonosporaceae</taxon>
        <taxon>Rugosimonospora</taxon>
    </lineage>
</organism>
<reference evidence="1" key="1">
    <citation type="submission" date="2021-01" db="EMBL/GenBank/DDBJ databases">
        <title>Whole genome shotgun sequence of Rugosimonospora africana NBRC 104875.</title>
        <authorList>
            <person name="Komaki H."/>
            <person name="Tamura T."/>
        </authorList>
    </citation>
    <scope>NUCLEOTIDE SEQUENCE</scope>
    <source>
        <strain evidence="1">NBRC 104875</strain>
    </source>
</reference>
<keyword evidence="2" id="KW-1185">Reference proteome</keyword>
<protein>
    <recommendedName>
        <fullName evidence="3">Serine/threonine protein kinase</fullName>
    </recommendedName>
</protein>
<proteinExistence type="predicted"/>
<name>A0A8J3QT02_9ACTN</name>
<sequence>MSLASGEPPINFAAHQIRAGNVAGARDDFEQMLAMLIAAIHPGARAIAANPGDWGIDVLLGELSGLIVVWQSKYFWPVVTRSSRAQIRESFDSALAAAQRNGYRVDQWILCVPSSMDPPTAQWWDTWRARRQRETGVAIELWHETVLRNLLIKPDSADVRRHFYDPYTPAPGPRVALHALDPDTATELERALFVRQLRAAGHVELAGAKYEFFNAELLAREILDKALPREIEALREADGVVHGIWEAHFNEAYQRREANPRLHGLHAQVMRDIRESAAFPVALAAGPVHRCGLMHRVVQDRRAGWVPHWRAIAVEEQP</sequence>
<accession>A0A8J3QT02</accession>